<reference evidence="2 3" key="1">
    <citation type="journal article" date="2012" name="Nat. Biotechnol.">
        <title>Draft genome sequence of pigeonpea (Cajanus cajan), an orphan legume crop of resource-poor farmers.</title>
        <authorList>
            <person name="Varshney R.K."/>
            <person name="Chen W."/>
            <person name="Li Y."/>
            <person name="Bharti A.K."/>
            <person name="Saxena R.K."/>
            <person name="Schlueter J.A."/>
            <person name="Donoghue M.T."/>
            <person name="Azam S."/>
            <person name="Fan G."/>
            <person name="Whaley A.M."/>
            <person name="Farmer A.D."/>
            <person name="Sheridan J."/>
            <person name="Iwata A."/>
            <person name="Tuteja R."/>
            <person name="Penmetsa R.V."/>
            <person name="Wu W."/>
            <person name="Upadhyaya H.D."/>
            <person name="Yang S.P."/>
            <person name="Shah T."/>
            <person name="Saxena K.B."/>
            <person name="Michael T."/>
            <person name="McCombie W.R."/>
            <person name="Yang B."/>
            <person name="Zhang G."/>
            <person name="Yang H."/>
            <person name="Wang J."/>
            <person name="Spillane C."/>
            <person name="Cook D.R."/>
            <person name="May G.D."/>
            <person name="Xu X."/>
            <person name="Jackson S.A."/>
        </authorList>
    </citation>
    <scope>NUCLEOTIDE SEQUENCE [LARGE SCALE GENOMIC DNA]</scope>
    <source>
        <strain evidence="3">cv. Asha</strain>
    </source>
</reference>
<feature type="domain" description="Reverse transcriptase Ty1/copia-type" evidence="1">
    <location>
        <begin position="1"/>
        <end position="78"/>
    </location>
</feature>
<accession>A0A151SW44</accession>
<dbReference type="STRING" id="3821.A0A151SW44"/>
<evidence type="ECO:0000259" key="1">
    <source>
        <dbReference type="Pfam" id="PF07727"/>
    </source>
</evidence>
<proteinExistence type="predicted"/>
<dbReference type="InterPro" id="IPR013103">
    <property type="entry name" value="RVT_2"/>
</dbReference>
<dbReference type="Proteomes" id="UP000075243">
    <property type="component" value="Chromosome 10"/>
</dbReference>
<dbReference type="EMBL" id="CM003612">
    <property type="protein sequence ID" value="KYP59010.1"/>
    <property type="molecule type" value="Genomic_DNA"/>
</dbReference>
<dbReference type="Pfam" id="PF07727">
    <property type="entry name" value="RVT_2"/>
    <property type="match status" value="1"/>
</dbReference>
<feature type="non-terminal residue" evidence="2">
    <location>
        <position position="1"/>
    </location>
</feature>
<keyword evidence="3" id="KW-1185">Reference proteome</keyword>
<evidence type="ECO:0000313" key="2">
    <source>
        <dbReference type="EMBL" id="KYP59010.1"/>
    </source>
</evidence>
<evidence type="ECO:0000313" key="3">
    <source>
        <dbReference type="Proteomes" id="UP000075243"/>
    </source>
</evidence>
<name>A0A151SW44_CAJCA</name>
<sequence length="143" mass="16626">LDVNNAFLHGELHEEVYMQLPPGLSSTKSSQVCKLQKSLYGLKQASRQWYARLSSFLLSHGYHYSSTDHSLFLKFNDNSHTALLDQTFKIKDLGDLSYFLGVDDNTRFTWIFLMTNKAETRTHIINFIQHVETQFERHVKALN</sequence>
<dbReference type="AlphaFoldDB" id="A0A151SW44"/>
<dbReference type="Gramene" id="C.cajan_14012.t">
    <property type="protein sequence ID" value="C.cajan_14012.t.cds1"/>
    <property type="gene ID" value="C.cajan_14012"/>
</dbReference>
<protein>
    <submittedName>
        <fullName evidence="2">Retrovirus-related Pol polyprotein from transposon TNT 1-94</fullName>
    </submittedName>
</protein>
<organism evidence="2 3">
    <name type="scientific">Cajanus cajan</name>
    <name type="common">Pigeon pea</name>
    <name type="synonym">Cajanus indicus</name>
    <dbReference type="NCBI Taxonomy" id="3821"/>
    <lineage>
        <taxon>Eukaryota</taxon>
        <taxon>Viridiplantae</taxon>
        <taxon>Streptophyta</taxon>
        <taxon>Embryophyta</taxon>
        <taxon>Tracheophyta</taxon>
        <taxon>Spermatophyta</taxon>
        <taxon>Magnoliopsida</taxon>
        <taxon>eudicotyledons</taxon>
        <taxon>Gunneridae</taxon>
        <taxon>Pentapetalae</taxon>
        <taxon>rosids</taxon>
        <taxon>fabids</taxon>
        <taxon>Fabales</taxon>
        <taxon>Fabaceae</taxon>
        <taxon>Papilionoideae</taxon>
        <taxon>50 kb inversion clade</taxon>
        <taxon>NPAAA clade</taxon>
        <taxon>indigoferoid/millettioid clade</taxon>
        <taxon>Phaseoleae</taxon>
        <taxon>Cajanus</taxon>
    </lineage>
</organism>
<gene>
    <name evidence="2" type="ORF">KK1_014435</name>
</gene>